<evidence type="ECO:0000313" key="1">
    <source>
        <dbReference type="EMBL" id="KAI4351416.1"/>
    </source>
</evidence>
<dbReference type="Proteomes" id="UP000828941">
    <property type="component" value="Chromosome 3"/>
</dbReference>
<comment type="caution">
    <text evidence="1">The sequence shown here is derived from an EMBL/GenBank/DDBJ whole genome shotgun (WGS) entry which is preliminary data.</text>
</comment>
<sequence length="128" mass="13938">MATMVIKSLIANLFLSLIIIQVSGCCHDCSFSKIIVGTERSGRNVEGIPEWNVSLINNCTCVQSQIKLACKGFQTLEPVDPSILSVEGDNCNLINGNPLQPFASVHFSYAWDPPFLLLPIHSVISDCS</sequence>
<gene>
    <name evidence="1" type="ORF">L6164_005785</name>
</gene>
<protein>
    <submittedName>
        <fullName evidence="1">Uncharacterized protein</fullName>
    </submittedName>
</protein>
<proteinExistence type="predicted"/>
<dbReference type="EMBL" id="CM039428">
    <property type="protein sequence ID" value="KAI4351416.1"/>
    <property type="molecule type" value="Genomic_DNA"/>
</dbReference>
<evidence type="ECO:0000313" key="2">
    <source>
        <dbReference type="Proteomes" id="UP000828941"/>
    </source>
</evidence>
<keyword evidence="2" id="KW-1185">Reference proteome</keyword>
<organism evidence="1 2">
    <name type="scientific">Bauhinia variegata</name>
    <name type="common">Purple orchid tree</name>
    <name type="synonym">Phanera variegata</name>
    <dbReference type="NCBI Taxonomy" id="167791"/>
    <lineage>
        <taxon>Eukaryota</taxon>
        <taxon>Viridiplantae</taxon>
        <taxon>Streptophyta</taxon>
        <taxon>Embryophyta</taxon>
        <taxon>Tracheophyta</taxon>
        <taxon>Spermatophyta</taxon>
        <taxon>Magnoliopsida</taxon>
        <taxon>eudicotyledons</taxon>
        <taxon>Gunneridae</taxon>
        <taxon>Pentapetalae</taxon>
        <taxon>rosids</taxon>
        <taxon>fabids</taxon>
        <taxon>Fabales</taxon>
        <taxon>Fabaceae</taxon>
        <taxon>Cercidoideae</taxon>
        <taxon>Cercideae</taxon>
        <taxon>Bauhiniinae</taxon>
        <taxon>Bauhinia</taxon>
    </lineage>
</organism>
<name>A0ACB9PSD6_BAUVA</name>
<accession>A0ACB9PSD6</accession>
<reference evidence="1 2" key="1">
    <citation type="journal article" date="2022" name="DNA Res.">
        <title>Chromosomal-level genome assembly of the orchid tree Bauhinia variegata (Leguminosae; Cercidoideae) supports the allotetraploid origin hypothesis of Bauhinia.</title>
        <authorList>
            <person name="Zhong Y."/>
            <person name="Chen Y."/>
            <person name="Zheng D."/>
            <person name="Pang J."/>
            <person name="Liu Y."/>
            <person name="Luo S."/>
            <person name="Meng S."/>
            <person name="Qian L."/>
            <person name="Wei D."/>
            <person name="Dai S."/>
            <person name="Zhou R."/>
        </authorList>
    </citation>
    <scope>NUCLEOTIDE SEQUENCE [LARGE SCALE GENOMIC DNA]</scope>
    <source>
        <strain evidence="1">BV-YZ2020</strain>
    </source>
</reference>